<sequence length="576" mass="62864">MKPPEHEPIKSQAIGKGGSRLTPQLAPVAREDEPGEASGSATPPSQRLHNRLSKNHVQQRQHYGGISISTRIEDDNKGGDRPGRVFLAGPSQYQPKQQQQRDLETQGAIVSQPPDHDGAHNVKLRGVDKEIPGKGKQAMGKLGFRRRTITAMKNGLRKLTCSKTRQDKGKMPEVSTAGNIEDIARTALVSRTQNELSTCNTSPFVSQQQVNSQAGGRLQHKSSPFNLATVQESSALPLTNFQLSYTPTGHSAHPHNLAKALGVFPSSNTTPEIILSPTPIADTYTHEEDWTRVQAAKATTQGIAGPHNHIQQPLIPERFSSRWRPRPYKSASFRGRACSVCGSLDSRTSWNPFDLPGPPKQTLMSDMKQILRSSSSRLASTDGLGSIMSSRVNTPLPSTPAMTKRCQQQLTCITTTPKSQIPTLIRPPLTSASQKEISAPPGTSNSGRSSNTQDESTISGLTPVGTSSTVTRGSTMANTMTTTPELGPTKSEDRDQGITEIGMDRRTNESPTRRGKENGAKEVWWIGKDGQQQAKQPQQPECHKKGRENEDHTGPSYMRKTLSQVAKQKPKPSRYR</sequence>
<feature type="region of interest" description="Disordered" evidence="1">
    <location>
        <begin position="1"/>
        <end position="121"/>
    </location>
</feature>
<name>A0AAN6WQK3_9PEZI</name>
<dbReference type="AlphaFoldDB" id="A0AAN6WQK3"/>
<proteinExistence type="predicted"/>
<reference evidence="2" key="1">
    <citation type="journal article" date="2023" name="Mol. Phylogenet. Evol.">
        <title>Genome-scale phylogeny and comparative genomics of the fungal order Sordariales.</title>
        <authorList>
            <person name="Hensen N."/>
            <person name="Bonometti L."/>
            <person name="Westerberg I."/>
            <person name="Brannstrom I.O."/>
            <person name="Guillou S."/>
            <person name="Cros-Aarteil S."/>
            <person name="Calhoun S."/>
            <person name="Haridas S."/>
            <person name="Kuo A."/>
            <person name="Mondo S."/>
            <person name="Pangilinan J."/>
            <person name="Riley R."/>
            <person name="LaButti K."/>
            <person name="Andreopoulos B."/>
            <person name="Lipzen A."/>
            <person name="Chen C."/>
            <person name="Yan M."/>
            <person name="Daum C."/>
            <person name="Ng V."/>
            <person name="Clum A."/>
            <person name="Steindorff A."/>
            <person name="Ohm R.A."/>
            <person name="Martin F."/>
            <person name="Silar P."/>
            <person name="Natvig D.O."/>
            <person name="Lalanne C."/>
            <person name="Gautier V."/>
            <person name="Ament-Velasquez S.L."/>
            <person name="Kruys A."/>
            <person name="Hutchinson M.I."/>
            <person name="Powell A.J."/>
            <person name="Barry K."/>
            <person name="Miller A.N."/>
            <person name="Grigoriev I.V."/>
            <person name="Debuchy R."/>
            <person name="Gladieux P."/>
            <person name="Hiltunen Thoren M."/>
            <person name="Johannesson H."/>
        </authorList>
    </citation>
    <scope>NUCLEOTIDE SEQUENCE</scope>
    <source>
        <strain evidence="2">PSN309</strain>
    </source>
</reference>
<reference evidence="2" key="2">
    <citation type="submission" date="2023-05" db="EMBL/GenBank/DDBJ databases">
        <authorList>
            <consortium name="Lawrence Berkeley National Laboratory"/>
            <person name="Steindorff A."/>
            <person name="Hensen N."/>
            <person name="Bonometti L."/>
            <person name="Westerberg I."/>
            <person name="Brannstrom I.O."/>
            <person name="Guillou S."/>
            <person name="Cros-Aarteil S."/>
            <person name="Calhoun S."/>
            <person name="Haridas S."/>
            <person name="Kuo A."/>
            <person name="Mondo S."/>
            <person name="Pangilinan J."/>
            <person name="Riley R."/>
            <person name="Labutti K."/>
            <person name="Andreopoulos B."/>
            <person name="Lipzen A."/>
            <person name="Chen C."/>
            <person name="Yanf M."/>
            <person name="Daum C."/>
            <person name="Ng V."/>
            <person name="Clum A."/>
            <person name="Ohm R."/>
            <person name="Martin F."/>
            <person name="Silar P."/>
            <person name="Natvig D."/>
            <person name="Lalanne C."/>
            <person name="Gautier V."/>
            <person name="Ament-Velasquez S.L."/>
            <person name="Kruys A."/>
            <person name="Hutchinson M.I."/>
            <person name="Powell A.J."/>
            <person name="Barry K."/>
            <person name="Miller A.N."/>
            <person name="Grigoriev I.V."/>
            <person name="Debuchy R."/>
            <person name="Gladieux P."/>
            <person name="Thoren M.H."/>
            <person name="Johannesson H."/>
        </authorList>
    </citation>
    <scope>NUCLEOTIDE SEQUENCE</scope>
    <source>
        <strain evidence="2">PSN309</strain>
    </source>
</reference>
<accession>A0AAN6WQK3</accession>
<feature type="compositionally biased region" description="Polar residues" evidence="1">
    <location>
        <begin position="387"/>
        <end position="396"/>
    </location>
</feature>
<dbReference type="EMBL" id="MU864430">
    <property type="protein sequence ID" value="KAK4186146.1"/>
    <property type="molecule type" value="Genomic_DNA"/>
</dbReference>
<organism evidence="2 3">
    <name type="scientific">Podospora australis</name>
    <dbReference type="NCBI Taxonomy" id="1536484"/>
    <lineage>
        <taxon>Eukaryota</taxon>
        <taxon>Fungi</taxon>
        <taxon>Dikarya</taxon>
        <taxon>Ascomycota</taxon>
        <taxon>Pezizomycotina</taxon>
        <taxon>Sordariomycetes</taxon>
        <taxon>Sordariomycetidae</taxon>
        <taxon>Sordariales</taxon>
        <taxon>Podosporaceae</taxon>
        <taxon>Podospora</taxon>
    </lineage>
</organism>
<evidence type="ECO:0000256" key="1">
    <source>
        <dbReference type="SAM" id="MobiDB-lite"/>
    </source>
</evidence>
<dbReference type="Proteomes" id="UP001302126">
    <property type="component" value="Unassembled WGS sequence"/>
</dbReference>
<feature type="region of interest" description="Disordered" evidence="1">
    <location>
        <begin position="417"/>
        <end position="576"/>
    </location>
</feature>
<feature type="compositionally biased region" description="Basic residues" evidence="1">
    <location>
        <begin position="48"/>
        <end position="59"/>
    </location>
</feature>
<feature type="region of interest" description="Disordered" evidence="1">
    <location>
        <begin position="381"/>
        <end position="401"/>
    </location>
</feature>
<feature type="compositionally biased region" description="Basic and acidic residues" evidence="1">
    <location>
        <begin position="71"/>
        <end position="83"/>
    </location>
</feature>
<gene>
    <name evidence="2" type="ORF">QBC35DRAFT_453541</name>
</gene>
<feature type="compositionally biased region" description="Low complexity" evidence="1">
    <location>
        <begin position="531"/>
        <end position="540"/>
    </location>
</feature>
<comment type="caution">
    <text evidence="2">The sequence shown here is derived from an EMBL/GenBank/DDBJ whole genome shotgun (WGS) entry which is preliminary data.</text>
</comment>
<feature type="compositionally biased region" description="Basic and acidic residues" evidence="1">
    <location>
        <begin position="541"/>
        <end position="553"/>
    </location>
</feature>
<protein>
    <submittedName>
        <fullName evidence="2">Uncharacterized protein</fullName>
    </submittedName>
</protein>
<feature type="compositionally biased region" description="Basic and acidic residues" evidence="1">
    <location>
        <begin position="490"/>
        <end position="520"/>
    </location>
</feature>
<evidence type="ECO:0000313" key="2">
    <source>
        <dbReference type="EMBL" id="KAK4186146.1"/>
    </source>
</evidence>
<feature type="compositionally biased region" description="Polar residues" evidence="1">
    <location>
        <begin position="430"/>
        <end position="460"/>
    </location>
</feature>
<evidence type="ECO:0000313" key="3">
    <source>
        <dbReference type="Proteomes" id="UP001302126"/>
    </source>
</evidence>
<feature type="compositionally biased region" description="Low complexity" evidence="1">
    <location>
        <begin position="462"/>
        <end position="475"/>
    </location>
</feature>
<keyword evidence="3" id="KW-1185">Reference proteome</keyword>